<accession>A0A388KPY9</accession>
<dbReference type="EMBL" id="BFEA01000159">
    <property type="protein sequence ID" value="GBG72102.1"/>
    <property type="molecule type" value="Genomic_DNA"/>
</dbReference>
<evidence type="ECO:0000256" key="1">
    <source>
        <dbReference type="SAM" id="MobiDB-lite"/>
    </source>
</evidence>
<organism evidence="2 3">
    <name type="scientific">Chara braunii</name>
    <name type="common">Braun's stonewort</name>
    <dbReference type="NCBI Taxonomy" id="69332"/>
    <lineage>
        <taxon>Eukaryota</taxon>
        <taxon>Viridiplantae</taxon>
        <taxon>Streptophyta</taxon>
        <taxon>Charophyceae</taxon>
        <taxon>Charales</taxon>
        <taxon>Characeae</taxon>
        <taxon>Chara</taxon>
    </lineage>
</organism>
<dbReference type="Gramene" id="GBG72102">
    <property type="protein sequence ID" value="GBG72102"/>
    <property type="gene ID" value="CBR_g11035"/>
</dbReference>
<gene>
    <name evidence="2" type="ORF">CBR_g11035</name>
</gene>
<evidence type="ECO:0000313" key="3">
    <source>
        <dbReference type="Proteomes" id="UP000265515"/>
    </source>
</evidence>
<proteinExistence type="predicted"/>
<protein>
    <submittedName>
        <fullName evidence="2">Uncharacterized protein</fullName>
    </submittedName>
</protein>
<comment type="caution">
    <text evidence="2">The sequence shown here is derived from an EMBL/GenBank/DDBJ whole genome shotgun (WGS) entry which is preliminary data.</text>
</comment>
<name>A0A388KPY9_CHABU</name>
<keyword evidence="3" id="KW-1185">Reference proteome</keyword>
<feature type="compositionally biased region" description="Basic and acidic residues" evidence="1">
    <location>
        <begin position="59"/>
        <end position="72"/>
    </location>
</feature>
<dbReference type="Proteomes" id="UP000265515">
    <property type="component" value="Unassembled WGS sequence"/>
</dbReference>
<feature type="region of interest" description="Disordered" evidence="1">
    <location>
        <begin position="57"/>
        <end position="81"/>
    </location>
</feature>
<evidence type="ECO:0000313" key="2">
    <source>
        <dbReference type="EMBL" id="GBG72102.1"/>
    </source>
</evidence>
<reference evidence="2 3" key="1">
    <citation type="journal article" date="2018" name="Cell">
        <title>The Chara Genome: Secondary Complexity and Implications for Plant Terrestrialization.</title>
        <authorList>
            <person name="Nishiyama T."/>
            <person name="Sakayama H."/>
            <person name="Vries J.D."/>
            <person name="Buschmann H."/>
            <person name="Saint-Marcoux D."/>
            <person name="Ullrich K.K."/>
            <person name="Haas F.B."/>
            <person name="Vanderstraeten L."/>
            <person name="Becker D."/>
            <person name="Lang D."/>
            <person name="Vosolsobe S."/>
            <person name="Rombauts S."/>
            <person name="Wilhelmsson P.K.I."/>
            <person name="Janitza P."/>
            <person name="Kern R."/>
            <person name="Heyl A."/>
            <person name="Rumpler F."/>
            <person name="Villalobos L.I.A.C."/>
            <person name="Clay J.M."/>
            <person name="Skokan R."/>
            <person name="Toyoda A."/>
            <person name="Suzuki Y."/>
            <person name="Kagoshima H."/>
            <person name="Schijlen E."/>
            <person name="Tajeshwar N."/>
            <person name="Catarino B."/>
            <person name="Hetherington A.J."/>
            <person name="Saltykova A."/>
            <person name="Bonnot C."/>
            <person name="Breuninger H."/>
            <person name="Symeonidi A."/>
            <person name="Radhakrishnan G.V."/>
            <person name="Van Nieuwerburgh F."/>
            <person name="Deforce D."/>
            <person name="Chang C."/>
            <person name="Karol K.G."/>
            <person name="Hedrich R."/>
            <person name="Ulvskov P."/>
            <person name="Glockner G."/>
            <person name="Delwiche C.F."/>
            <person name="Petrasek J."/>
            <person name="Van de Peer Y."/>
            <person name="Friml J."/>
            <person name="Beilby M."/>
            <person name="Dolan L."/>
            <person name="Kohara Y."/>
            <person name="Sugano S."/>
            <person name="Fujiyama A."/>
            <person name="Delaux P.-M."/>
            <person name="Quint M."/>
            <person name="TheiBen G."/>
            <person name="Hagemann M."/>
            <person name="Harholt J."/>
            <person name="Dunand C."/>
            <person name="Zachgo S."/>
            <person name="Langdale J."/>
            <person name="Maumus F."/>
            <person name="Straeten D.V.D."/>
            <person name="Gould S.B."/>
            <person name="Rensing S.A."/>
        </authorList>
    </citation>
    <scope>NUCLEOTIDE SEQUENCE [LARGE SCALE GENOMIC DNA]</scope>
    <source>
        <strain evidence="2 3">S276</strain>
    </source>
</reference>
<sequence length="81" mass="9011">MTVAIDAEEVRNRLVAISSPPPTSQQAMEDRPIARTQSAKRLDQFRNRLMAISDYVSDEQEKAVRASDHESRSPPAGVLMS</sequence>
<dbReference type="AlphaFoldDB" id="A0A388KPY9"/>